<proteinExistence type="predicted"/>
<dbReference type="Pfam" id="PF14729">
    <property type="entry name" value="DUF4467"/>
    <property type="match status" value="1"/>
</dbReference>
<evidence type="ECO:0000313" key="2">
    <source>
        <dbReference type="EMBL" id="EHJ07305.1"/>
    </source>
</evidence>
<dbReference type="Proteomes" id="UP000005413">
    <property type="component" value="Unassembled WGS sequence"/>
</dbReference>
<feature type="domain" description="DUF4467" evidence="1">
    <location>
        <begin position="23"/>
        <end position="117"/>
    </location>
</feature>
<evidence type="ECO:0000313" key="3">
    <source>
        <dbReference type="Proteomes" id="UP000005413"/>
    </source>
</evidence>
<reference evidence="2 3" key="1">
    <citation type="journal article" date="2012" name="BMC Genomics">
        <title>Comparative genomic analysis of the genus Staphylococcus including Staphylococcus aureus and its newly described sister species Staphylococcus simiae.</title>
        <authorList>
            <person name="Suzuki H."/>
            <person name="Lefebure T."/>
            <person name="Pavinski Bitar P."/>
            <person name="Stanhope M.J."/>
        </authorList>
    </citation>
    <scope>NUCLEOTIDE SEQUENCE [LARGE SCALE GENOMIC DNA]</scope>
    <source>
        <strain evidence="2 3">CCM 7213</strain>
    </source>
</reference>
<dbReference type="PATRIC" id="fig|911238.3.peg.1765"/>
<dbReference type="Gene3D" id="3.10.450.560">
    <property type="match status" value="1"/>
</dbReference>
<accession>G5JKJ6</accession>
<protein>
    <recommendedName>
        <fullName evidence="1">DUF4467 domain-containing protein</fullName>
    </recommendedName>
</protein>
<keyword evidence="3" id="KW-1185">Reference proteome</keyword>
<dbReference type="EMBL" id="AEUN01000486">
    <property type="protein sequence ID" value="EHJ07305.1"/>
    <property type="molecule type" value="Genomic_DNA"/>
</dbReference>
<sequence>MRKVVITLMLSLIIMAGCGNDKYVKEIDKAVKLQNAKQEQLAKKHNGDEVKHFDKKKANIYVYDKDKCIILAYKPLSNDDEVRYYAYDYSGGKVVSKQHFDSRRYYQQHNPDYQEENMTE</sequence>
<dbReference type="InterPro" id="IPR028075">
    <property type="entry name" value="DUF4467"/>
</dbReference>
<dbReference type="AlphaFoldDB" id="G5JKJ6"/>
<name>G5JKJ6_9STAP</name>
<dbReference type="OrthoDB" id="2411675at2"/>
<gene>
    <name evidence="2" type="ORF">SS7213T_10084</name>
</gene>
<comment type="caution">
    <text evidence="2">The sequence shown here is derived from an EMBL/GenBank/DDBJ whole genome shotgun (WGS) entry which is preliminary data.</text>
</comment>
<evidence type="ECO:0000259" key="1">
    <source>
        <dbReference type="Pfam" id="PF14729"/>
    </source>
</evidence>
<organism evidence="2 3">
    <name type="scientific">Staphylococcus simiae CCM 7213 = CCUG 51256</name>
    <dbReference type="NCBI Taxonomy" id="911238"/>
    <lineage>
        <taxon>Bacteria</taxon>
        <taxon>Bacillati</taxon>
        <taxon>Bacillota</taxon>
        <taxon>Bacilli</taxon>
        <taxon>Bacillales</taxon>
        <taxon>Staphylococcaceae</taxon>
        <taxon>Staphylococcus</taxon>
    </lineage>
</organism>
<dbReference type="PROSITE" id="PS51257">
    <property type="entry name" value="PROKAR_LIPOPROTEIN"/>
    <property type="match status" value="1"/>
</dbReference>